<name>A0A9W8UAF7_9HYPO</name>
<evidence type="ECO:0000256" key="1">
    <source>
        <dbReference type="SAM" id="MobiDB-lite"/>
    </source>
</evidence>
<accession>A0A9W8UAF7</accession>
<dbReference type="AlphaFoldDB" id="A0A9W8UAF7"/>
<sequence length="283" mass="31215">MSTVILTSAPLLLSQVPLASFVPDISQPYADVKKLYTISPSEYSIREDVNFTGAVNASSERFFEIMTTRFANLLVRHEQGITYRVEAKNGRVYTLNSPHDLFISILGSEESGTKAKLWLEQCKRQGLSPRFVVGYRTFIDAKLSRGESMSNEVRGGVDIPISTLHGDITGMGDAKIGAGYKTDKGIQSEAELPDERIYAVAYRKIRVTKKKGEVAATLDLRTKWEPFSKSRSEGDSEGYFEADITDTDDDEECEEVCIARSQASGGGEAVRIAVLAEDDSDDE</sequence>
<evidence type="ECO:0000313" key="3">
    <source>
        <dbReference type="EMBL" id="KAJ4014187.1"/>
    </source>
</evidence>
<gene>
    <name evidence="3" type="ORF">NW766_006439</name>
</gene>
<protein>
    <submittedName>
        <fullName evidence="3">Uncharacterized protein</fullName>
    </submittedName>
</protein>
<comment type="caution">
    <text evidence="3">The sequence shown here is derived from an EMBL/GenBank/DDBJ whole genome shotgun (WGS) entry which is preliminary data.</text>
</comment>
<organism evidence="3 4">
    <name type="scientific">Fusarium irregulare</name>
    <dbReference type="NCBI Taxonomy" id="2494466"/>
    <lineage>
        <taxon>Eukaryota</taxon>
        <taxon>Fungi</taxon>
        <taxon>Dikarya</taxon>
        <taxon>Ascomycota</taxon>
        <taxon>Pezizomycotina</taxon>
        <taxon>Sordariomycetes</taxon>
        <taxon>Hypocreomycetidae</taxon>
        <taxon>Hypocreales</taxon>
        <taxon>Nectriaceae</taxon>
        <taxon>Fusarium</taxon>
        <taxon>Fusarium incarnatum-equiseti species complex</taxon>
    </lineage>
</organism>
<dbReference type="Proteomes" id="UP001152130">
    <property type="component" value="Unassembled WGS sequence"/>
</dbReference>
<feature type="chain" id="PRO_5040973643" evidence="2">
    <location>
        <begin position="22"/>
        <end position="283"/>
    </location>
</feature>
<keyword evidence="4" id="KW-1185">Reference proteome</keyword>
<proteinExistence type="predicted"/>
<dbReference type="EMBL" id="JAPDHF010000008">
    <property type="protein sequence ID" value="KAJ4014187.1"/>
    <property type="molecule type" value="Genomic_DNA"/>
</dbReference>
<evidence type="ECO:0000313" key="4">
    <source>
        <dbReference type="Proteomes" id="UP001152130"/>
    </source>
</evidence>
<feature type="region of interest" description="Disordered" evidence="1">
    <location>
        <begin position="227"/>
        <end position="251"/>
    </location>
</feature>
<evidence type="ECO:0000256" key="2">
    <source>
        <dbReference type="SAM" id="SignalP"/>
    </source>
</evidence>
<feature type="signal peptide" evidence="2">
    <location>
        <begin position="1"/>
        <end position="21"/>
    </location>
</feature>
<feature type="compositionally biased region" description="Acidic residues" evidence="1">
    <location>
        <begin position="235"/>
        <end position="251"/>
    </location>
</feature>
<keyword evidence="2" id="KW-0732">Signal</keyword>
<reference evidence="3" key="1">
    <citation type="submission" date="2022-10" db="EMBL/GenBank/DDBJ databases">
        <title>Fusarium specimens isolated from Avocado Roots.</title>
        <authorList>
            <person name="Stajich J."/>
            <person name="Roper C."/>
            <person name="Heimlech-Rivalta G."/>
        </authorList>
    </citation>
    <scope>NUCLEOTIDE SEQUENCE</scope>
    <source>
        <strain evidence="3">CF00143</strain>
    </source>
</reference>
<dbReference type="OrthoDB" id="5410365at2759"/>